<gene>
    <name evidence="1" type="ORF">DFH08DRAFT_799774</name>
</gene>
<organism evidence="1 2">
    <name type="scientific">Mycena albidolilacea</name>
    <dbReference type="NCBI Taxonomy" id="1033008"/>
    <lineage>
        <taxon>Eukaryota</taxon>
        <taxon>Fungi</taxon>
        <taxon>Dikarya</taxon>
        <taxon>Basidiomycota</taxon>
        <taxon>Agaricomycotina</taxon>
        <taxon>Agaricomycetes</taxon>
        <taxon>Agaricomycetidae</taxon>
        <taxon>Agaricales</taxon>
        <taxon>Marasmiineae</taxon>
        <taxon>Mycenaceae</taxon>
        <taxon>Mycena</taxon>
    </lineage>
</organism>
<sequence length="212" mass="24050">MSSSGGGSSAKMLVARSKLIKAAPAMMEGRRWHCACSVGVGFDQRGVIALEMVAVGRGDGGDVGSKERESRTFWAGYDLWPRGVEHVIVVRRQGHDVAAMQNIWHGVGRYWFLVAVRNMETGQRNGSWAMYCVVLRCLEVVLGHEWESGTGVAGFYQMRMNRNRKFLRNGYLLKATKEYYQVLHWKRRGELSRRQKHAEQVQCRSIGDLRTL</sequence>
<keyword evidence="2" id="KW-1185">Reference proteome</keyword>
<comment type="caution">
    <text evidence="1">The sequence shown here is derived from an EMBL/GenBank/DDBJ whole genome shotgun (WGS) entry which is preliminary data.</text>
</comment>
<dbReference type="EMBL" id="JARIHO010000004">
    <property type="protein sequence ID" value="KAJ7362753.1"/>
    <property type="molecule type" value="Genomic_DNA"/>
</dbReference>
<protein>
    <submittedName>
        <fullName evidence="1">Uncharacterized protein</fullName>
    </submittedName>
</protein>
<proteinExistence type="predicted"/>
<name>A0AAD7AMX7_9AGAR</name>
<reference evidence="1" key="1">
    <citation type="submission" date="2023-03" db="EMBL/GenBank/DDBJ databases">
        <title>Massive genome expansion in bonnet fungi (Mycena s.s.) driven by repeated elements and novel gene families across ecological guilds.</title>
        <authorList>
            <consortium name="Lawrence Berkeley National Laboratory"/>
            <person name="Harder C.B."/>
            <person name="Miyauchi S."/>
            <person name="Viragh M."/>
            <person name="Kuo A."/>
            <person name="Thoen E."/>
            <person name="Andreopoulos B."/>
            <person name="Lu D."/>
            <person name="Skrede I."/>
            <person name="Drula E."/>
            <person name="Henrissat B."/>
            <person name="Morin E."/>
            <person name="Kohler A."/>
            <person name="Barry K."/>
            <person name="LaButti K."/>
            <person name="Morin E."/>
            <person name="Salamov A."/>
            <person name="Lipzen A."/>
            <person name="Mereny Z."/>
            <person name="Hegedus B."/>
            <person name="Baldrian P."/>
            <person name="Stursova M."/>
            <person name="Weitz H."/>
            <person name="Taylor A."/>
            <person name="Grigoriev I.V."/>
            <person name="Nagy L.G."/>
            <person name="Martin F."/>
            <person name="Kauserud H."/>
        </authorList>
    </citation>
    <scope>NUCLEOTIDE SEQUENCE</scope>
    <source>
        <strain evidence="1">CBHHK002</strain>
    </source>
</reference>
<accession>A0AAD7AMX7</accession>
<evidence type="ECO:0000313" key="2">
    <source>
        <dbReference type="Proteomes" id="UP001218218"/>
    </source>
</evidence>
<dbReference type="AlphaFoldDB" id="A0AAD7AMX7"/>
<dbReference type="Proteomes" id="UP001218218">
    <property type="component" value="Unassembled WGS sequence"/>
</dbReference>
<evidence type="ECO:0000313" key="1">
    <source>
        <dbReference type="EMBL" id="KAJ7362753.1"/>
    </source>
</evidence>